<organism evidence="1 2">
    <name type="scientific">Paramecium tetraurelia</name>
    <dbReference type="NCBI Taxonomy" id="5888"/>
    <lineage>
        <taxon>Eukaryota</taxon>
        <taxon>Sar</taxon>
        <taxon>Alveolata</taxon>
        <taxon>Ciliophora</taxon>
        <taxon>Intramacronucleata</taxon>
        <taxon>Oligohymenophorea</taxon>
        <taxon>Peniculida</taxon>
        <taxon>Parameciidae</taxon>
        <taxon>Paramecium</taxon>
    </lineage>
</organism>
<dbReference type="EMBL" id="CT868311">
    <property type="protein sequence ID" value="CAK78564.1"/>
    <property type="molecule type" value="Genomic_DNA"/>
</dbReference>
<dbReference type="GeneID" id="5031744"/>
<gene>
    <name evidence="1" type="ORF">GSPATT00039296001</name>
</gene>
<dbReference type="AlphaFoldDB" id="A0D697"/>
<reference evidence="1 2" key="1">
    <citation type="journal article" date="2006" name="Nature">
        <title>Global trends of whole-genome duplications revealed by the ciliate Paramecium tetraurelia.</title>
        <authorList>
            <consortium name="Genoscope"/>
            <person name="Aury J.-M."/>
            <person name="Jaillon O."/>
            <person name="Duret L."/>
            <person name="Noel B."/>
            <person name="Jubin C."/>
            <person name="Porcel B.M."/>
            <person name="Segurens B."/>
            <person name="Daubin V."/>
            <person name="Anthouard V."/>
            <person name="Aiach N."/>
            <person name="Arnaiz O."/>
            <person name="Billaut A."/>
            <person name="Beisson J."/>
            <person name="Blanc I."/>
            <person name="Bouhouche K."/>
            <person name="Camara F."/>
            <person name="Duharcourt S."/>
            <person name="Guigo R."/>
            <person name="Gogendeau D."/>
            <person name="Katinka M."/>
            <person name="Keller A.-M."/>
            <person name="Kissmehl R."/>
            <person name="Klotz C."/>
            <person name="Koll F."/>
            <person name="Le Moue A."/>
            <person name="Lepere C."/>
            <person name="Malinsky S."/>
            <person name="Nowacki M."/>
            <person name="Nowak J.K."/>
            <person name="Plattner H."/>
            <person name="Poulain J."/>
            <person name="Ruiz F."/>
            <person name="Serrano V."/>
            <person name="Zagulski M."/>
            <person name="Dessen P."/>
            <person name="Betermier M."/>
            <person name="Weissenbach J."/>
            <person name="Scarpelli C."/>
            <person name="Schachter V."/>
            <person name="Sperling L."/>
            <person name="Meyer E."/>
            <person name="Cohen J."/>
            <person name="Wincker P."/>
        </authorList>
    </citation>
    <scope>NUCLEOTIDE SEQUENCE [LARGE SCALE GENOMIC DNA]</scope>
    <source>
        <strain evidence="1 2">Stock d4-2</strain>
    </source>
</reference>
<name>A0D697_PARTE</name>
<dbReference type="RefSeq" id="XP_001445961.1">
    <property type="nucleotide sequence ID" value="XM_001445924.1"/>
</dbReference>
<dbReference type="KEGG" id="ptm:GSPATT00039296001"/>
<protein>
    <submittedName>
        <fullName evidence="1">Uncharacterized protein</fullName>
    </submittedName>
</protein>
<dbReference type="InParanoid" id="A0D697"/>
<dbReference type="HOGENOM" id="CLU_1848965_0_0_1"/>
<dbReference type="Proteomes" id="UP000000600">
    <property type="component" value="Unassembled WGS sequence"/>
</dbReference>
<evidence type="ECO:0000313" key="1">
    <source>
        <dbReference type="EMBL" id="CAK78564.1"/>
    </source>
</evidence>
<sequence>MKTVPASQLLNFFLNYKPNTQQINLGKRKSFIDDIQVDEQLNQYLGFARKSYEVHLNNYALVTASLCALHCPEESNQTLRVRKHKKGLLCCRTKVSLRTCLRLFPIIDNLQNILILFTRYMSDFAAKESDVLKSQSQEM</sequence>
<proteinExistence type="predicted"/>
<evidence type="ECO:0000313" key="2">
    <source>
        <dbReference type="Proteomes" id="UP000000600"/>
    </source>
</evidence>
<keyword evidence="2" id="KW-1185">Reference proteome</keyword>
<accession>A0D697</accession>